<protein>
    <submittedName>
        <fullName evidence="2">Uncharacterized protein</fullName>
    </submittedName>
</protein>
<dbReference type="EnsemblProtists" id="PYU1_T005114">
    <property type="protein sequence ID" value="PYU1_T005114"/>
    <property type="gene ID" value="PYU1_G005103"/>
</dbReference>
<dbReference type="EMBL" id="GL376564">
    <property type="status" value="NOT_ANNOTATED_CDS"/>
    <property type="molecule type" value="Genomic_DNA"/>
</dbReference>
<dbReference type="AlphaFoldDB" id="K3WJH2"/>
<accession>K3WJH2</accession>
<evidence type="ECO:0000313" key="2">
    <source>
        <dbReference type="EnsemblProtists" id="PYU1_T005114"/>
    </source>
</evidence>
<name>K3WJH2_GLOUD</name>
<dbReference type="VEuPathDB" id="FungiDB:PYU1_G005103"/>
<dbReference type="eggNOG" id="ENOG502T34Y">
    <property type="taxonomic scope" value="Eukaryota"/>
</dbReference>
<evidence type="ECO:0000256" key="1">
    <source>
        <dbReference type="SAM" id="MobiDB-lite"/>
    </source>
</evidence>
<proteinExistence type="predicted"/>
<organism evidence="2 3">
    <name type="scientific">Globisporangium ultimum (strain ATCC 200006 / CBS 805.95 / DAOM BR144)</name>
    <name type="common">Pythium ultimum</name>
    <dbReference type="NCBI Taxonomy" id="431595"/>
    <lineage>
        <taxon>Eukaryota</taxon>
        <taxon>Sar</taxon>
        <taxon>Stramenopiles</taxon>
        <taxon>Oomycota</taxon>
        <taxon>Peronosporomycetes</taxon>
        <taxon>Pythiales</taxon>
        <taxon>Pythiaceae</taxon>
        <taxon>Globisporangium</taxon>
    </lineage>
</organism>
<reference evidence="3" key="1">
    <citation type="journal article" date="2010" name="Genome Biol.">
        <title>Genome sequence of the necrotrophic plant pathogen Pythium ultimum reveals original pathogenicity mechanisms and effector repertoire.</title>
        <authorList>
            <person name="Levesque C.A."/>
            <person name="Brouwer H."/>
            <person name="Cano L."/>
            <person name="Hamilton J.P."/>
            <person name="Holt C."/>
            <person name="Huitema E."/>
            <person name="Raffaele S."/>
            <person name="Robideau G.P."/>
            <person name="Thines M."/>
            <person name="Win J."/>
            <person name="Zerillo M.M."/>
            <person name="Beakes G.W."/>
            <person name="Boore J.L."/>
            <person name="Busam D."/>
            <person name="Dumas B."/>
            <person name="Ferriera S."/>
            <person name="Fuerstenberg S.I."/>
            <person name="Gachon C.M."/>
            <person name="Gaulin E."/>
            <person name="Govers F."/>
            <person name="Grenville-Briggs L."/>
            <person name="Horner N."/>
            <person name="Hostetler J."/>
            <person name="Jiang R.H."/>
            <person name="Johnson J."/>
            <person name="Krajaejun T."/>
            <person name="Lin H."/>
            <person name="Meijer H.J."/>
            <person name="Moore B."/>
            <person name="Morris P."/>
            <person name="Phuntmart V."/>
            <person name="Puiu D."/>
            <person name="Shetty J."/>
            <person name="Stajich J.E."/>
            <person name="Tripathy S."/>
            <person name="Wawra S."/>
            <person name="van West P."/>
            <person name="Whitty B.R."/>
            <person name="Coutinho P.M."/>
            <person name="Henrissat B."/>
            <person name="Martin F."/>
            <person name="Thomas P.D."/>
            <person name="Tyler B.M."/>
            <person name="De Vries R.P."/>
            <person name="Kamoun S."/>
            <person name="Yandell M."/>
            <person name="Tisserat N."/>
            <person name="Buell C.R."/>
        </authorList>
    </citation>
    <scope>NUCLEOTIDE SEQUENCE</scope>
    <source>
        <strain evidence="3">DAOM:BR144</strain>
    </source>
</reference>
<reference evidence="2" key="3">
    <citation type="submission" date="2015-02" db="UniProtKB">
        <authorList>
            <consortium name="EnsemblProtists"/>
        </authorList>
    </citation>
    <scope>IDENTIFICATION</scope>
    <source>
        <strain evidence="2">DAOM BR144</strain>
    </source>
</reference>
<reference evidence="3" key="2">
    <citation type="submission" date="2010-04" db="EMBL/GenBank/DDBJ databases">
        <authorList>
            <person name="Buell R."/>
            <person name="Hamilton J."/>
            <person name="Hostetler J."/>
        </authorList>
    </citation>
    <scope>NUCLEOTIDE SEQUENCE [LARGE SCALE GENOMIC DNA]</scope>
    <source>
        <strain evidence="3">DAOM:BR144</strain>
    </source>
</reference>
<keyword evidence="3" id="KW-1185">Reference proteome</keyword>
<sequence length="165" mass="18191">MAITAHATTSTQRASSDHAPTLPRLSRRRSQPLVDAEDISALIKPTQVRRAKSYPDGTASSERLYHRVRIEYHDEGLRLRAQENAKRLIQSAVGNGDNEPHITSSNNAILARKALKYRNVLGRASCADVNDPTFDANKFMGVDWCKVSPTTEVVARCTPVEAPVV</sequence>
<dbReference type="InParanoid" id="K3WJH2"/>
<feature type="region of interest" description="Disordered" evidence="1">
    <location>
        <begin position="1"/>
        <end position="38"/>
    </location>
</feature>
<dbReference type="HOGENOM" id="CLU_141327_0_0_1"/>
<feature type="compositionally biased region" description="Polar residues" evidence="1">
    <location>
        <begin position="1"/>
        <end position="14"/>
    </location>
</feature>
<dbReference type="Proteomes" id="UP000019132">
    <property type="component" value="Unassembled WGS sequence"/>
</dbReference>
<evidence type="ECO:0000313" key="3">
    <source>
        <dbReference type="Proteomes" id="UP000019132"/>
    </source>
</evidence>